<comment type="caution">
    <text evidence="1">The sequence shown here is derived from an EMBL/GenBank/DDBJ whole genome shotgun (WGS) entry which is preliminary data.</text>
</comment>
<evidence type="ECO:0000313" key="2">
    <source>
        <dbReference type="Proteomes" id="UP000321196"/>
    </source>
</evidence>
<dbReference type="Pfam" id="PF11305">
    <property type="entry name" value="DUF3107"/>
    <property type="match status" value="1"/>
</dbReference>
<dbReference type="InterPro" id="IPR021456">
    <property type="entry name" value="DUF3107"/>
</dbReference>
<dbReference type="AlphaFoldDB" id="A0A5C8HS73"/>
<gene>
    <name evidence="1" type="ORF">FVP60_02755</name>
</gene>
<dbReference type="OrthoDB" id="3268468at2"/>
<proteinExistence type="predicted"/>
<organism evidence="1 2">
    <name type="scientific">Microbacterium mitrae</name>
    <dbReference type="NCBI Taxonomy" id="664640"/>
    <lineage>
        <taxon>Bacteria</taxon>
        <taxon>Bacillati</taxon>
        <taxon>Actinomycetota</taxon>
        <taxon>Actinomycetes</taxon>
        <taxon>Micrococcales</taxon>
        <taxon>Microbacteriaceae</taxon>
        <taxon>Microbacterium</taxon>
    </lineage>
</organism>
<evidence type="ECO:0000313" key="1">
    <source>
        <dbReference type="EMBL" id="TXK05913.1"/>
    </source>
</evidence>
<dbReference type="Proteomes" id="UP000321196">
    <property type="component" value="Unassembled WGS sequence"/>
</dbReference>
<keyword evidence="2" id="KW-1185">Reference proteome</keyword>
<name>A0A5C8HS73_9MICO</name>
<reference evidence="1 2" key="1">
    <citation type="submission" date="2019-08" db="EMBL/GenBank/DDBJ databases">
        <authorList>
            <person name="Dong K."/>
        </authorList>
    </citation>
    <scope>NUCLEOTIDE SEQUENCE [LARGE SCALE GENOMIC DNA]</scope>
    <source>
        <strain evidence="1 2">M4-8</strain>
    </source>
</reference>
<protein>
    <submittedName>
        <fullName evidence="1">DUF3107 domain-containing protein</fullName>
    </submittedName>
</protein>
<dbReference type="EMBL" id="VRSW01000001">
    <property type="protein sequence ID" value="TXK05913.1"/>
    <property type="molecule type" value="Genomic_DNA"/>
</dbReference>
<sequence length="74" mass="7817">MEIRVGIANIGRELSFETDSSADEIRAAVADALESKSASVTFTDSKGSSYIVPTSGLAYVEIGTEESRRVGFVA</sequence>
<accession>A0A5C8HS73</accession>
<dbReference type="RefSeq" id="WP_147824725.1">
    <property type="nucleotide sequence ID" value="NZ_BAAARG010000001.1"/>
</dbReference>